<dbReference type="InterPro" id="IPR002711">
    <property type="entry name" value="HNH"/>
</dbReference>
<dbReference type="GO" id="GO:0003676">
    <property type="term" value="F:nucleic acid binding"/>
    <property type="evidence" value="ECO:0007669"/>
    <property type="project" value="InterPro"/>
</dbReference>
<dbReference type="GO" id="GO:0016787">
    <property type="term" value="F:hydrolase activity"/>
    <property type="evidence" value="ECO:0007669"/>
    <property type="project" value="UniProtKB-KW"/>
</dbReference>
<protein>
    <recommendedName>
        <fullName evidence="4">Putative HNH nuclease YajD</fullName>
    </recommendedName>
</protein>
<reference evidence="6" key="1">
    <citation type="submission" date="2020-02" db="EMBL/GenBank/DDBJ databases">
        <title>Bacillus sedimentmangrovi sp. nov., isolated from sediment of the mangrove ecosystem.</title>
        <authorList>
            <person name="Liu G."/>
        </authorList>
    </citation>
    <scope>NUCLEOTIDE SEQUENCE [LARGE SCALE GENOMIC DNA]</scope>
    <source>
        <strain evidence="6">SgZ-7</strain>
    </source>
</reference>
<keyword evidence="2" id="KW-0378">Hydrolase</keyword>
<dbReference type="GO" id="GO:0008270">
    <property type="term" value="F:zinc ion binding"/>
    <property type="evidence" value="ECO:0007669"/>
    <property type="project" value="InterPro"/>
</dbReference>
<dbReference type="RefSeq" id="WP_163249912.1">
    <property type="nucleotide sequence ID" value="NZ_JAAIUV010000001.1"/>
</dbReference>
<keyword evidence="1" id="KW-0540">Nuclease</keyword>
<dbReference type="Pfam" id="PF01844">
    <property type="entry name" value="HNH"/>
    <property type="match status" value="1"/>
</dbReference>
<name>A0A6B3TME5_9BACI</name>
<evidence type="ECO:0000256" key="3">
    <source>
        <dbReference type="ARBA" id="ARBA00038412"/>
    </source>
</evidence>
<organism evidence="6 7">
    <name type="scientific">Neobacillus thermocopriae</name>
    <dbReference type="NCBI Taxonomy" id="1215031"/>
    <lineage>
        <taxon>Bacteria</taxon>
        <taxon>Bacillati</taxon>
        <taxon>Bacillota</taxon>
        <taxon>Bacilli</taxon>
        <taxon>Bacillales</taxon>
        <taxon>Bacillaceae</taxon>
        <taxon>Neobacillus</taxon>
    </lineage>
</organism>
<accession>A0A6B3TME5</accession>
<dbReference type="AlphaFoldDB" id="A0A6B3TME5"/>
<dbReference type="Proteomes" id="UP000481621">
    <property type="component" value="Unassembled WGS sequence"/>
</dbReference>
<proteinExistence type="inferred from homology"/>
<evidence type="ECO:0000256" key="2">
    <source>
        <dbReference type="ARBA" id="ARBA00022801"/>
    </source>
</evidence>
<evidence type="ECO:0000259" key="5">
    <source>
        <dbReference type="SMART" id="SM00507"/>
    </source>
</evidence>
<feature type="domain" description="HNH nuclease" evidence="5">
    <location>
        <begin position="50"/>
        <end position="105"/>
    </location>
</feature>
<comment type="caution">
    <text evidence="6">The sequence shown here is derived from an EMBL/GenBank/DDBJ whole genome shotgun (WGS) entry which is preliminary data.</text>
</comment>
<dbReference type="EMBL" id="JAAIUV010000001">
    <property type="protein sequence ID" value="NEX77381.1"/>
    <property type="molecule type" value="Genomic_DNA"/>
</dbReference>
<gene>
    <name evidence="6" type="ORF">G4Z05_00505</name>
</gene>
<dbReference type="PANTHER" id="PTHR41286">
    <property type="entry name" value="HNH NUCLEASE YAJD-RELATED"/>
    <property type="match status" value="1"/>
</dbReference>
<dbReference type="GO" id="GO:0004519">
    <property type="term" value="F:endonuclease activity"/>
    <property type="evidence" value="ECO:0007669"/>
    <property type="project" value="UniProtKB-KW"/>
</dbReference>
<dbReference type="Gene3D" id="1.10.30.50">
    <property type="match status" value="1"/>
</dbReference>
<evidence type="ECO:0000256" key="4">
    <source>
        <dbReference type="ARBA" id="ARBA00040194"/>
    </source>
</evidence>
<dbReference type="CDD" id="cd00085">
    <property type="entry name" value="HNHc"/>
    <property type="match status" value="1"/>
</dbReference>
<dbReference type="GO" id="GO:0005829">
    <property type="term" value="C:cytosol"/>
    <property type="evidence" value="ECO:0007669"/>
    <property type="project" value="TreeGrafter"/>
</dbReference>
<dbReference type="SMART" id="SM00507">
    <property type="entry name" value="HNHc"/>
    <property type="match status" value="1"/>
</dbReference>
<keyword evidence="6" id="KW-0255">Endonuclease</keyword>
<keyword evidence="7" id="KW-1185">Reference proteome</keyword>
<evidence type="ECO:0000313" key="7">
    <source>
        <dbReference type="Proteomes" id="UP000481621"/>
    </source>
</evidence>
<dbReference type="InterPro" id="IPR003615">
    <property type="entry name" value="HNH_nuc"/>
</dbReference>
<evidence type="ECO:0000256" key="1">
    <source>
        <dbReference type="ARBA" id="ARBA00022722"/>
    </source>
</evidence>
<evidence type="ECO:0000313" key="6">
    <source>
        <dbReference type="EMBL" id="NEX77381.1"/>
    </source>
</evidence>
<comment type="similarity">
    <text evidence="3">Belongs to the HNH nuclease family.</text>
</comment>
<dbReference type="PANTHER" id="PTHR41286:SF1">
    <property type="entry name" value="HNH NUCLEASE YAJD-RELATED"/>
    <property type="match status" value="1"/>
</dbReference>
<sequence>MRYCCYNGCTNKVAEGLYCKEHRLKKKKRKPKSIYHHENKPFYNSDEWKSMRSFVYERDKGCCKRCGKFVFGKRAHVHHIIPIKKNPLLKLDPNNLMLLCPQCHTIVENEEEQKTVFPSYFNSPPTQN</sequence>